<dbReference type="Pfam" id="PF02355">
    <property type="entry name" value="SecD_SecF_C"/>
    <property type="match status" value="1"/>
</dbReference>
<dbReference type="PATRIC" id="fig|1618634.3.peg.298"/>
<name>A0A0G0RLY1_9BACT</name>
<organism evidence="11 12">
    <name type="scientific">Candidatus Falkowbacteria bacterium GW2011_GWA2_39_24</name>
    <dbReference type="NCBI Taxonomy" id="1618634"/>
    <lineage>
        <taxon>Bacteria</taxon>
        <taxon>Candidatus Falkowiibacteriota</taxon>
    </lineage>
</organism>
<proteinExistence type="predicted"/>
<evidence type="ECO:0000256" key="7">
    <source>
        <dbReference type="ARBA" id="ARBA00023010"/>
    </source>
</evidence>
<evidence type="ECO:0000256" key="4">
    <source>
        <dbReference type="ARBA" id="ARBA00022692"/>
    </source>
</evidence>
<dbReference type="GO" id="GO:0015031">
    <property type="term" value="P:protein transport"/>
    <property type="evidence" value="ECO:0007669"/>
    <property type="project" value="UniProtKB-KW"/>
</dbReference>
<dbReference type="Proteomes" id="UP000034048">
    <property type="component" value="Unassembled WGS sequence"/>
</dbReference>
<evidence type="ECO:0000256" key="9">
    <source>
        <dbReference type="SAM" id="Phobius"/>
    </source>
</evidence>
<evidence type="ECO:0000256" key="5">
    <source>
        <dbReference type="ARBA" id="ARBA00022927"/>
    </source>
</evidence>
<comment type="subcellular location">
    <subcellularLocation>
        <location evidence="1">Cell membrane</location>
        <topology evidence="1">Multi-pass membrane protein</topology>
    </subcellularLocation>
</comment>
<accession>A0A0G0RLY1</accession>
<keyword evidence="4 9" id="KW-0812">Transmembrane</keyword>
<dbReference type="PRINTS" id="PR01755">
    <property type="entry name" value="SECFTRNLCASE"/>
</dbReference>
<dbReference type="EMBL" id="LBWS01000023">
    <property type="protein sequence ID" value="KKR14602.1"/>
    <property type="molecule type" value="Genomic_DNA"/>
</dbReference>
<feature type="transmembrane region" description="Helical" evidence="9">
    <location>
        <begin position="58"/>
        <end position="77"/>
    </location>
</feature>
<evidence type="ECO:0000256" key="3">
    <source>
        <dbReference type="ARBA" id="ARBA00022475"/>
    </source>
</evidence>
<evidence type="ECO:0000259" key="10">
    <source>
        <dbReference type="Pfam" id="PF02355"/>
    </source>
</evidence>
<dbReference type="InterPro" id="IPR022645">
    <property type="entry name" value="SecD/SecF_bac"/>
</dbReference>
<evidence type="ECO:0000256" key="2">
    <source>
        <dbReference type="ARBA" id="ARBA00022448"/>
    </source>
</evidence>
<keyword evidence="2" id="KW-0813">Transport</keyword>
<evidence type="ECO:0000313" key="11">
    <source>
        <dbReference type="EMBL" id="KKR14602.1"/>
    </source>
</evidence>
<evidence type="ECO:0000313" key="12">
    <source>
        <dbReference type="Proteomes" id="UP000034048"/>
    </source>
</evidence>
<feature type="transmembrane region" description="Helical" evidence="9">
    <location>
        <begin position="6"/>
        <end position="28"/>
    </location>
</feature>
<keyword evidence="6 9" id="KW-1133">Transmembrane helix</keyword>
<sequence>MGVEINTAFVAALLMIFGYSVNDTIVVFDRVRENLPKSDLDFKGTVNHSLNQTVVRSFNTSFTVMLVLLAVVIFGGASIRYFALALLIGIIVGTYSSIFLASPLLVWFEKLKKA</sequence>
<evidence type="ECO:0000256" key="6">
    <source>
        <dbReference type="ARBA" id="ARBA00022989"/>
    </source>
</evidence>
<dbReference type="PANTHER" id="PTHR30081:SF8">
    <property type="entry name" value="PROTEIN TRANSLOCASE SUBUNIT SECF"/>
    <property type="match status" value="1"/>
</dbReference>
<keyword evidence="8 9" id="KW-0472">Membrane</keyword>
<dbReference type="InterPro" id="IPR022813">
    <property type="entry name" value="SecD/SecF_arch_bac"/>
</dbReference>
<keyword evidence="3" id="KW-1003">Cell membrane</keyword>
<dbReference type="SUPFAM" id="SSF82866">
    <property type="entry name" value="Multidrug efflux transporter AcrB transmembrane domain"/>
    <property type="match status" value="1"/>
</dbReference>
<dbReference type="InterPro" id="IPR048634">
    <property type="entry name" value="SecD_SecF_C"/>
</dbReference>
<evidence type="ECO:0000256" key="1">
    <source>
        <dbReference type="ARBA" id="ARBA00004651"/>
    </source>
</evidence>
<evidence type="ECO:0000256" key="8">
    <source>
        <dbReference type="ARBA" id="ARBA00023136"/>
    </source>
</evidence>
<dbReference type="PANTHER" id="PTHR30081">
    <property type="entry name" value="PROTEIN-EXPORT MEMBRANE PROTEIN SEC"/>
    <property type="match status" value="1"/>
</dbReference>
<protein>
    <submittedName>
        <fullName evidence="11">Protein translocase subunit SecF</fullName>
    </submittedName>
</protein>
<feature type="domain" description="Protein export membrane protein SecD/SecF C-terminal" evidence="10">
    <location>
        <begin position="2"/>
        <end position="109"/>
    </location>
</feature>
<dbReference type="Gene3D" id="1.20.1640.10">
    <property type="entry name" value="Multidrug efflux transporter AcrB transmembrane domain"/>
    <property type="match status" value="1"/>
</dbReference>
<feature type="transmembrane region" description="Helical" evidence="9">
    <location>
        <begin position="83"/>
        <end position="108"/>
    </location>
</feature>
<reference evidence="11 12" key="1">
    <citation type="journal article" date="2015" name="Nature">
        <title>rRNA introns, odd ribosomes, and small enigmatic genomes across a large radiation of phyla.</title>
        <authorList>
            <person name="Brown C.T."/>
            <person name="Hug L.A."/>
            <person name="Thomas B.C."/>
            <person name="Sharon I."/>
            <person name="Castelle C.J."/>
            <person name="Singh A."/>
            <person name="Wilkins M.J."/>
            <person name="Williams K.H."/>
            <person name="Banfield J.F."/>
        </authorList>
    </citation>
    <scope>NUCLEOTIDE SEQUENCE [LARGE SCALE GENOMIC DNA]</scope>
</reference>
<gene>
    <name evidence="11" type="ORF">UT42_C0023G0004</name>
</gene>
<dbReference type="AlphaFoldDB" id="A0A0G0RLY1"/>
<dbReference type="GO" id="GO:0005886">
    <property type="term" value="C:plasma membrane"/>
    <property type="evidence" value="ECO:0007669"/>
    <property type="project" value="UniProtKB-SubCell"/>
</dbReference>
<keyword evidence="5" id="KW-0653">Protein transport</keyword>
<keyword evidence="7" id="KW-0811">Translocation</keyword>
<comment type="caution">
    <text evidence="11">The sequence shown here is derived from an EMBL/GenBank/DDBJ whole genome shotgun (WGS) entry which is preliminary data.</text>
</comment>